<evidence type="ECO:0000313" key="3">
    <source>
        <dbReference type="Proteomes" id="UP000249633"/>
    </source>
</evidence>
<organism evidence="2 3">
    <name type="scientific">Roseateles depolymerans</name>
    <dbReference type="NCBI Taxonomy" id="76731"/>
    <lineage>
        <taxon>Bacteria</taxon>
        <taxon>Pseudomonadati</taxon>
        <taxon>Pseudomonadota</taxon>
        <taxon>Betaproteobacteria</taxon>
        <taxon>Burkholderiales</taxon>
        <taxon>Sphaerotilaceae</taxon>
        <taxon>Roseateles</taxon>
    </lineage>
</organism>
<reference evidence="2 3" key="1">
    <citation type="submission" date="2017-08" db="EMBL/GenBank/DDBJ databases">
        <title>Infants hospitalized years apart are colonized by the same room-sourced microbial strains.</title>
        <authorList>
            <person name="Brooks B."/>
            <person name="Olm M.R."/>
            <person name="Firek B.A."/>
            <person name="Baker R."/>
            <person name="Thomas B.C."/>
            <person name="Morowitz M.J."/>
            <person name="Banfield J.F."/>
        </authorList>
    </citation>
    <scope>NUCLEOTIDE SEQUENCE [LARGE SCALE GENOMIC DNA]</scope>
    <source>
        <strain evidence="2">S2_012_000_R2_81</strain>
    </source>
</reference>
<protein>
    <submittedName>
        <fullName evidence="2">Uncharacterized protein</fullName>
    </submittedName>
</protein>
<feature type="signal peptide" evidence="1">
    <location>
        <begin position="1"/>
        <end position="21"/>
    </location>
</feature>
<evidence type="ECO:0000313" key="2">
    <source>
        <dbReference type="EMBL" id="PZP32354.1"/>
    </source>
</evidence>
<keyword evidence="1" id="KW-0732">Signal</keyword>
<dbReference type="EMBL" id="QFOD01000008">
    <property type="protein sequence ID" value="PZP32354.1"/>
    <property type="molecule type" value="Genomic_DNA"/>
</dbReference>
<name>A0A2W5DRG6_9BURK</name>
<dbReference type="AlphaFoldDB" id="A0A2W5DRG6"/>
<feature type="chain" id="PRO_5016060062" evidence="1">
    <location>
        <begin position="22"/>
        <end position="337"/>
    </location>
</feature>
<evidence type="ECO:0000256" key="1">
    <source>
        <dbReference type="SAM" id="SignalP"/>
    </source>
</evidence>
<comment type="caution">
    <text evidence="2">The sequence shown here is derived from an EMBL/GenBank/DDBJ whole genome shotgun (WGS) entry which is preliminary data.</text>
</comment>
<sequence>MKHLTPVLLGAALALSQAPCAAQTELRPATPAQSLSCLVKPAKAPSYPVINKLDRGQGAMRLKLSFSKPDAAPTVEVLYNSARPDMQEQVYAYVAGYRLPCLSDEDGTVSAVQEFSFSNNERDATPIPPERPAPGQELPFCLVMPRSEIDPPVGGLHGNAEHVVIAATFTGDGQQPPEMHILHSTHNTRFEHMVQERLAEYRMPCRKAGSAPQSFRQQFSFFPTDRPRYGLKREAFGLVEFLGLTRNPLAQSVRFDFNTMGCPFKVNYWIYGGSVPNEASEVGRERAKPDPNKLPFLAWLASQDIRFANERQANDLFGSQMQIHVPCTVLDLQKKGD</sequence>
<dbReference type="Proteomes" id="UP000249633">
    <property type="component" value="Unassembled WGS sequence"/>
</dbReference>
<proteinExistence type="predicted"/>
<accession>A0A2W5DRG6</accession>
<gene>
    <name evidence="2" type="ORF">DI603_09960</name>
</gene>